<dbReference type="InterPro" id="IPR011004">
    <property type="entry name" value="Trimer_LpxA-like_sf"/>
</dbReference>
<evidence type="ECO:0000256" key="6">
    <source>
        <dbReference type="ARBA" id="ARBA00023315"/>
    </source>
</evidence>
<dbReference type="NCBIfam" id="TIGR01853">
    <property type="entry name" value="lipid_A_lpxD"/>
    <property type="match status" value="1"/>
</dbReference>
<dbReference type="PANTHER" id="PTHR43378:SF2">
    <property type="entry name" value="UDP-3-O-ACYLGLUCOSAMINE N-ACYLTRANSFERASE 1, MITOCHONDRIAL-RELATED"/>
    <property type="match status" value="1"/>
</dbReference>
<evidence type="ECO:0000256" key="2">
    <source>
        <dbReference type="ARBA" id="ARBA00022556"/>
    </source>
</evidence>
<evidence type="ECO:0000313" key="10">
    <source>
        <dbReference type="Proteomes" id="UP001257914"/>
    </source>
</evidence>
<dbReference type="RefSeq" id="WP_315946622.1">
    <property type="nucleotide sequence ID" value="NZ_JAWCUA010000007.1"/>
</dbReference>
<comment type="pathway">
    <text evidence="7">Bacterial outer membrane biogenesis; LPS lipid A biosynthesis.</text>
</comment>
<organism evidence="9 10">
    <name type="scientific">Psychrosphaera aquimarina</name>
    <dbReference type="NCBI Taxonomy" id="2044854"/>
    <lineage>
        <taxon>Bacteria</taxon>
        <taxon>Pseudomonadati</taxon>
        <taxon>Pseudomonadota</taxon>
        <taxon>Gammaproteobacteria</taxon>
        <taxon>Alteromonadales</taxon>
        <taxon>Pseudoalteromonadaceae</taxon>
        <taxon>Psychrosphaera</taxon>
    </lineage>
</organism>
<dbReference type="Pfam" id="PF00132">
    <property type="entry name" value="Hexapep"/>
    <property type="match status" value="2"/>
</dbReference>
<dbReference type="HAMAP" id="MF_00523">
    <property type="entry name" value="LpxD"/>
    <property type="match status" value="1"/>
</dbReference>
<keyword evidence="3 7" id="KW-0808">Transferase</keyword>
<keyword evidence="4 7" id="KW-0677">Repeat</keyword>
<feature type="active site" description="Proton acceptor" evidence="7">
    <location>
        <position position="248"/>
    </location>
</feature>
<proteinExistence type="inferred from homology"/>
<dbReference type="CDD" id="cd03352">
    <property type="entry name" value="LbH_LpxD"/>
    <property type="match status" value="1"/>
</dbReference>
<dbReference type="InterPro" id="IPR007691">
    <property type="entry name" value="LpxD"/>
</dbReference>
<keyword evidence="6 7" id="KW-0012">Acyltransferase</keyword>
<dbReference type="NCBIfam" id="NF002060">
    <property type="entry name" value="PRK00892.1"/>
    <property type="match status" value="1"/>
</dbReference>
<comment type="caution">
    <text evidence="9">The sequence shown here is derived from an EMBL/GenBank/DDBJ whole genome shotgun (WGS) entry which is preliminary data.</text>
</comment>
<dbReference type="Gene3D" id="2.160.10.10">
    <property type="entry name" value="Hexapeptide repeat proteins"/>
    <property type="match status" value="1"/>
</dbReference>
<comment type="similarity">
    <text evidence="7">Belongs to the transferase hexapeptide repeat family. LpxD subfamily.</text>
</comment>
<evidence type="ECO:0000256" key="3">
    <source>
        <dbReference type="ARBA" id="ARBA00022679"/>
    </source>
</evidence>
<comment type="subunit">
    <text evidence="7">Homotrimer.</text>
</comment>
<keyword evidence="2 7" id="KW-0441">Lipid A biosynthesis</keyword>
<evidence type="ECO:0000256" key="7">
    <source>
        <dbReference type="HAMAP-Rule" id="MF_00523"/>
    </source>
</evidence>
<dbReference type="EC" id="2.3.1.191" evidence="7"/>
<feature type="domain" description="UDP-3-O-[3-hydroxymyristoyl] glucosamine N-acyltransferase non-repeat region" evidence="8">
    <location>
        <begin position="28"/>
        <end position="93"/>
    </location>
</feature>
<dbReference type="GO" id="GO:0103118">
    <property type="term" value="F:UDP-3-O-[(3R)-3-hydroxyacyl]-glucosamine N-acyltransferase activity"/>
    <property type="evidence" value="ECO:0007669"/>
    <property type="project" value="UniProtKB-EC"/>
</dbReference>
<dbReference type="Pfam" id="PF04613">
    <property type="entry name" value="LpxD"/>
    <property type="match status" value="1"/>
</dbReference>
<gene>
    <name evidence="7 9" type="primary">lpxD</name>
    <name evidence="9" type="ORF">RT723_08195</name>
</gene>
<keyword evidence="10" id="KW-1185">Reference proteome</keyword>
<evidence type="ECO:0000256" key="5">
    <source>
        <dbReference type="ARBA" id="ARBA00023098"/>
    </source>
</evidence>
<evidence type="ECO:0000313" key="9">
    <source>
        <dbReference type="EMBL" id="MDU0112976.1"/>
    </source>
</evidence>
<dbReference type="InterPro" id="IPR001451">
    <property type="entry name" value="Hexapep"/>
</dbReference>
<evidence type="ECO:0000259" key="8">
    <source>
        <dbReference type="Pfam" id="PF04613"/>
    </source>
</evidence>
<dbReference type="InterPro" id="IPR020573">
    <property type="entry name" value="UDP_GlcNAc_AcTrfase_non-rep"/>
</dbReference>
<evidence type="ECO:0000256" key="4">
    <source>
        <dbReference type="ARBA" id="ARBA00022737"/>
    </source>
</evidence>
<keyword evidence="5 7" id="KW-0443">Lipid metabolism</keyword>
<dbReference type="SUPFAM" id="SSF51161">
    <property type="entry name" value="Trimeric LpxA-like enzymes"/>
    <property type="match status" value="1"/>
</dbReference>
<reference evidence="9 10" key="1">
    <citation type="submission" date="2023-10" db="EMBL/GenBank/DDBJ databases">
        <title>Psychrosphaera aquimaarina strain SW33 isolated from seawater.</title>
        <authorList>
            <person name="Bayburt H."/>
            <person name="Kim J.M."/>
            <person name="Choi B.J."/>
            <person name="Jeon C.O."/>
        </authorList>
    </citation>
    <scope>NUCLEOTIDE SEQUENCE [LARGE SCALE GENOMIC DNA]</scope>
    <source>
        <strain evidence="9 10">KCTC 52743</strain>
    </source>
</reference>
<protein>
    <recommendedName>
        <fullName evidence="7">UDP-3-O-acylglucosamine N-acyltransferase</fullName>
        <ecNumber evidence="7">2.3.1.191</ecNumber>
    </recommendedName>
</protein>
<dbReference type="Gene3D" id="3.40.1390.10">
    <property type="entry name" value="MurE/MurF, N-terminal domain"/>
    <property type="match status" value="1"/>
</dbReference>
<dbReference type="EMBL" id="JAWCUA010000007">
    <property type="protein sequence ID" value="MDU0112976.1"/>
    <property type="molecule type" value="Genomic_DNA"/>
</dbReference>
<comment type="catalytic activity">
    <reaction evidence="7">
        <text>a UDP-3-O-[(3R)-3-hydroxyacyl]-alpha-D-glucosamine + a (3R)-hydroxyacyl-[ACP] = a UDP-2-N,3-O-bis[(3R)-3-hydroxyacyl]-alpha-D-glucosamine + holo-[ACP] + H(+)</text>
        <dbReference type="Rhea" id="RHEA:53836"/>
        <dbReference type="Rhea" id="RHEA-COMP:9685"/>
        <dbReference type="Rhea" id="RHEA-COMP:9945"/>
        <dbReference type="ChEBI" id="CHEBI:15378"/>
        <dbReference type="ChEBI" id="CHEBI:64479"/>
        <dbReference type="ChEBI" id="CHEBI:78827"/>
        <dbReference type="ChEBI" id="CHEBI:137740"/>
        <dbReference type="ChEBI" id="CHEBI:137748"/>
        <dbReference type="EC" id="2.3.1.191"/>
    </reaction>
</comment>
<keyword evidence="1 7" id="KW-0444">Lipid biosynthesis</keyword>
<dbReference type="Proteomes" id="UP001257914">
    <property type="component" value="Unassembled WGS sequence"/>
</dbReference>
<name>A0ABU3QZW5_9GAMM</name>
<comment type="function">
    <text evidence="7">Catalyzes the N-acylation of UDP-3-O-acylglucosamine using 3-hydroxyacyl-ACP as the acyl donor. Is involved in the biosynthesis of lipid A, a phosphorylated glycolipid that anchors the lipopolysaccharide to the outer membrane of the cell.</text>
</comment>
<accession>A0ABU3QZW5</accession>
<dbReference type="PANTHER" id="PTHR43378">
    <property type="entry name" value="UDP-3-O-ACYLGLUCOSAMINE N-ACYLTRANSFERASE"/>
    <property type="match status" value="1"/>
</dbReference>
<sequence>MSFQLQQLAKLITERSGLDVKVVGDGALSIEKISTIDKANSNHITFLANAKYKKHLVDCSAGAVILAESELDAWQGAALVMSNPYVGFALVAQILDDTPQQSMNIHPSAVVSESAKIAENCSIAANAVIEADAIIEQGVQIGAGCFVGQGTIVKENSRVWPNTTIYHGVDIGKNCIIHANSVIGADGFGYAPQSIDGDQHWIKIPQLGGVTIGDNTEIGSSTTIDRGAIDNTVIGQGVIIDNQIQIGHNVVIGDYTAIAAGTMIAGSTKIGRNVTIGGVCAISGHLTIVDKTFITGRSFIMKDIKEAGIYSSGMPATTNKEWRNNTARYRKLTELFDRVKKLENK</sequence>
<evidence type="ECO:0000256" key="1">
    <source>
        <dbReference type="ARBA" id="ARBA00022516"/>
    </source>
</evidence>